<accession>A0A9D4GM76</accession>
<protein>
    <submittedName>
        <fullName evidence="1">Uncharacterized protein</fullName>
    </submittedName>
</protein>
<dbReference type="AlphaFoldDB" id="A0A9D4GM76"/>
<name>A0A9D4GM76_DREPO</name>
<comment type="caution">
    <text evidence="1">The sequence shown here is derived from an EMBL/GenBank/DDBJ whole genome shotgun (WGS) entry which is preliminary data.</text>
</comment>
<evidence type="ECO:0000313" key="2">
    <source>
        <dbReference type="Proteomes" id="UP000828390"/>
    </source>
</evidence>
<reference evidence="1" key="2">
    <citation type="submission" date="2020-11" db="EMBL/GenBank/DDBJ databases">
        <authorList>
            <person name="McCartney M.A."/>
            <person name="Auch B."/>
            <person name="Kono T."/>
            <person name="Mallez S."/>
            <person name="Becker A."/>
            <person name="Gohl D.M."/>
            <person name="Silverstein K.A.T."/>
            <person name="Koren S."/>
            <person name="Bechman K.B."/>
            <person name="Herman A."/>
            <person name="Abrahante J.E."/>
            <person name="Garbe J."/>
        </authorList>
    </citation>
    <scope>NUCLEOTIDE SEQUENCE</scope>
    <source>
        <strain evidence="1">Duluth1</strain>
        <tissue evidence="1">Whole animal</tissue>
    </source>
</reference>
<sequence length="73" mass="8230">MSMTTPSDCSFNSNRHIQTKHTAVQDLAVENSVLRTFKPVFKIYFSDEQKYSLRVMPNLLTIGKTSKMSTTGA</sequence>
<gene>
    <name evidence="1" type="ORF">DPMN_119561</name>
</gene>
<keyword evidence="2" id="KW-1185">Reference proteome</keyword>
<organism evidence="1 2">
    <name type="scientific">Dreissena polymorpha</name>
    <name type="common">Zebra mussel</name>
    <name type="synonym">Mytilus polymorpha</name>
    <dbReference type="NCBI Taxonomy" id="45954"/>
    <lineage>
        <taxon>Eukaryota</taxon>
        <taxon>Metazoa</taxon>
        <taxon>Spiralia</taxon>
        <taxon>Lophotrochozoa</taxon>
        <taxon>Mollusca</taxon>
        <taxon>Bivalvia</taxon>
        <taxon>Autobranchia</taxon>
        <taxon>Heteroconchia</taxon>
        <taxon>Euheterodonta</taxon>
        <taxon>Imparidentia</taxon>
        <taxon>Neoheterodontei</taxon>
        <taxon>Myida</taxon>
        <taxon>Dreissenoidea</taxon>
        <taxon>Dreissenidae</taxon>
        <taxon>Dreissena</taxon>
    </lineage>
</organism>
<reference evidence="1" key="1">
    <citation type="journal article" date="2019" name="bioRxiv">
        <title>The Genome of the Zebra Mussel, Dreissena polymorpha: A Resource for Invasive Species Research.</title>
        <authorList>
            <person name="McCartney M.A."/>
            <person name="Auch B."/>
            <person name="Kono T."/>
            <person name="Mallez S."/>
            <person name="Zhang Y."/>
            <person name="Obille A."/>
            <person name="Becker A."/>
            <person name="Abrahante J.E."/>
            <person name="Garbe J."/>
            <person name="Badalamenti J.P."/>
            <person name="Herman A."/>
            <person name="Mangelson H."/>
            <person name="Liachko I."/>
            <person name="Sullivan S."/>
            <person name="Sone E.D."/>
            <person name="Koren S."/>
            <person name="Silverstein K.A.T."/>
            <person name="Beckman K.B."/>
            <person name="Gohl D.M."/>
        </authorList>
    </citation>
    <scope>NUCLEOTIDE SEQUENCE</scope>
    <source>
        <strain evidence="1">Duluth1</strain>
        <tissue evidence="1">Whole animal</tissue>
    </source>
</reference>
<evidence type="ECO:0000313" key="1">
    <source>
        <dbReference type="EMBL" id="KAH3817976.1"/>
    </source>
</evidence>
<proteinExistence type="predicted"/>
<dbReference type="EMBL" id="JAIWYP010000005">
    <property type="protein sequence ID" value="KAH3817976.1"/>
    <property type="molecule type" value="Genomic_DNA"/>
</dbReference>
<dbReference type="Proteomes" id="UP000828390">
    <property type="component" value="Unassembled WGS sequence"/>
</dbReference>